<organism evidence="1">
    <name type="scientific">Mus musculus</name>
    <name type="common">Mouse</name>
    <dbReference type="NCBI Taxonomy" id="10090"/>
    <lineage>
        <taxon>Eukaryota</taxon>
        <taxon>Metazoa</taxon>
        <taxon>Chordata</taxon>
        <taxon>Craniata</taxon>
        <taxon>Vertebrata</taxon>
        <taxon>Euteleostomi</taxon>
        <taxon>Mammalia</taxon>
        <taxon>Eutheria</taxon>
        <taxon>Euarchontoglires</taxon>
        <taxon>Glires</taxon>
        <taxon>Rodentia</taxon>
        <taxon>Myomorpha</taxon>
        <taxon>Muroidea</taxon>
        <taxon>Muridae</taxon>
        <taxon>Murinae</taxon>
        <taxon>Mus</taxon>
        <taxon>Mus</taxon>
    </lineage>
</organism>
<feature type="non-terminal residue" evidence="1">
    <location>
        <position position="1"/>
    </location>
</feature>
<accession>Q9WUU1</accession>
<evidence type="ECO:0000313" key="1">
    <source>
        <dbReference type="EMBL" id="CAB41620.1"/>
    </source>
</evidence>
<proteinExistence type="predicted"/>
<name>Q9WUU1_MOUSE</name>
<sequence length="33" mass="3640">NPPDSDSLCIPDWPGTFTHQPSVPPPLCPFITY</sequence>
<protein>
    <submittedName>
        <fullName evidence="1">Uncharacterized protein</fullName>
    </submittedName>
</protein>
<reference evidence="1" key="1">
    <citation type="journal article" date="1999" name="J. Cell Sci.">
        <title>A fraction of mouse sperm chromatin is organized in nucleosomal hypersensitive domains enriched in retroposon.</title>
        <authorList>
            <person name="Pittoggi C."/>
            <person name="Renzi L."/>
            <person name="Zaccagnini G."/>
            <person name="Cimini D."/>
            <person name="Degrassi F."/>
            <person name="Giordano R."/>
            <person name="Magnano A.R."/>
            <person name="Lorenzini R."/>
            <person name="Lavia P."/>
            <person name="Spadafora C."/>
        </authorList>
    </citation>
    <scope>NUCLEOTIDE SEQUENCE</scope>
    <source>
        <strain evidence="1">CD1</strain>
        <tissue evidence="1">Cauda epididymis</tissue>
    </source>
</reference>
<dbReference type="AlphaFoldDB" id="Q9WUU1"/>
<dbReference type="EMBL" id="AJ133884">
    <property type="protein sequence ID" value="CAB41620.1"/>
    <property type="molecule type" value="Genomic_DNA"/>
</dbReference>
<feature type="non-terminal residue" evidence="1">
    <location>
        <position position="33"/>
    </location>
</feature>